<evidence type="ECO:0000313" key="2">
    <source>
        <dbReference type="Proteomes" id="UP000595140"/>
    </source>
</evidence>
<dbReference type="EMBL" id="OOIL02005040">
    <property type="protein sequence ID" value="VFQ93708.1"/>
    <property type="molecule type" value="Genomic_DNA"/>
</dbReference>
<evidence type="ECO:0000313" key="1">
    <source>
        <dbReference type="EMBL" id="VFQ93708.1"/>
    </source>
</evidence>
<dbReference type="AlphaFoldDB" id="A0A484N0D7"/>
<sequence>MSEQQTVDYEHSSNDEKRKLLVSQICMEAVKNFPPTAASMPSSPTGHRKTCLCSPTTHPGSFRCRYHRNSKLTRASMSVASNLSELGSASVASKLSELAARK</sequence>
<organism evidence="1 2">
    <name type="scientific">Cuscuta campestris</name>
    <dbReference type="NCBI Taxonomy" id="132261"/>
    <lineage>
        <taxon>Eukaryota</taxon>
        <taxon>Viridiplantae</taxon>
        <taxon>Streptophyta</taxon>
        <taxon>Embryophyta</taxon>
        <taxon>Tracheophyta</taxon>
        <taxon>Spermatophyta</taxon>
        <taxon>Magnoliopsida</taxon>
        <taxon>eudicotyledons</taxon>
        <taxon>Gunneridae</taxon>
        <taxon>Pentapetalae</taxon>
        <taxon>asterids</taxon>
        <taxon>lamiids</taxon>
        <taxon>Solanales</taxon>
        <taxon>Convolvulaceae</taxon>
        <taxon>Cuscuteae</taxon>
        <taxon>Cuscuta</taxon>
        <taxon>Cuscuta subgen. Grammica</taxon>
        <taxon>Cuscuta sect. Cleistogrammica</taxon>
    </lineage>
</organism>
<name>A0A484N0D7_9ASTE</name>
<proteinExistence type="predicted"/>
<gene>
    <name evidence="1" type="ORF">CCAM_LOCUS35484</name>
</gene>
<keyword evidence="2" id="KW-1185">Reference proteome</keyword>
<dbReference type="OrthoDB" id="1264544at2759"/>
<protein>
    <submittedName>
        <fullName evidence="1">Uncharacterized protein</fullName>
    </submittedName>
</protein>
<dbReference type="PANTHER" id="PTHR33132">
    <property type="entry name" value="OSJNBB0118P14.9 PROTEIN"/>
    <property type="match status" value="1"/>
</dbReference>
<accession>A0A484N0D7</accession>
<dbReference type="Proteomes" id="UP000595140">
    <property type="component" value="Unassembled WGS sequence"/>
</dbReference>
<reference evidence="1 2" key="1">
    <citation type="submission" date="2018-04" db="EMBL/GenBank/DDBJ databases">
        <authorList>
            <person name="Vogel A."/>
        </authorList>
    </citation>
    <scope>NUCLEOTIDE SEQUENCE [LARGE SCALE GENOMIC DNA]</scope>
</reference>
<dbReference type="PANTHER" id="PTHR33132:SF135">
    <property type="entry name" value="OS02G0799700 PROTEIN"/>
    <property type="match status" value="1"/>
</dbReference>